<dbReference type="EMBL" id="CCYA01000276">
    <property type="protein sequence ID" value="CEH19003.1"/>
    <property type="molecule type" value="Genomic_DNA"/>
</dbReference>
<dbReference type="Proteomes" id="UP000054845">
    <property type="component" value="Unassembled WGS sequence"/>
</dbReference>
<name>A0A0P1BSS8_9BASI</name>
<keyword evidence="2" id="KW-1185">Reference proteome</keyword>
<proteinExistence type="predicted"/>
<dbReference type="AlphaFoldDB" id="A0A0P1BSS8"/>
<evidence type="ECO:0000313" key="2">
    <source>
        <dbReference type="Proteomes" id="UP000054845"/>
    </source>
</evidence>
<reference evidence="1 2" key="1">
    <citation type="submission" date="2014-09" db="EMBL/GenBank/DDBJ databases">
        <authorList>
            <person name="Magalhaes I.L.F."/>
            <person name="Oliveira U."/>
            <person name="Santos F.R."/>
            <person name="Vidigal T.H.D.A."/>
            <person name="Brescovit A.D."/>
            <person name="Santos A.J."/>
        </authorList>
    </citation>
    <scope>NUCLEOTIDE SEQUENCE [LARGE SCALE GENOMIC DNA]</scope>
</reference>
<sequence>MVVGMRSTVQRHLFEKADGQMFKFAAADSPMSGANAKSERACKVRGGVPLRPRSQHCTSRILSLLSRHNALI</sequence>
<accession>A0A0P1BSS8</accession>
<evidence type="ECO:0000313" key="1">
    <source>
        <dbReference type="EMBL" id="CEH19003.1"/>
    </source>
</evidence>
<protein>
    <submittedName>
        <fullName evidence="1">Uncharacterized protein</fullName>
    </submittedName>
</protein>
<organism evidence="1 2">
    <name type="scientific">Ceraceosorus bombacis</name>
    <dbReference type="NCBI Taxonomy" id="401625"/>
    <lineage>
        <taxon>Eukaryota</taxon>
        <taxon>Fungi</taxon>
        <taxon>Dikarya</taxon>
        <taxon>Basidiomycota</taxon>
        <taxon>Ustilaginomycotina</taxon>
        <taxon>Exobasidiomycetes</taxon>
        <taxon>Ceraceosorales</taxon>
        <taxon>Ceraceosoraceae</taxon>
        <taxon>Ceraceosorus</taxon>
    </lineage>
</organism>